<dbReference type="PIRSF" id="PIRSF009320">
    <property type="entry name" value="Nuc_binding_HP_1000"/>
    <property type="match status" value="1"/>
</dbReference>
<name>A0A549ST19_METSR</name>
<evidence type="ECO:0000313" key="1">
    <source>
        <dbReference type="EMBL" id="TRL32755.1"/>
    </source>
</evidence>
<evidence type="ECO:0000313" key="2">
    <source>
        <dbReference type="Proteomes" id="UP000316781"/>
    </source>
</evidence>
<dbReference type="InterPro" id="IPR027417">
    <property type="entry name" value="P-loop_NTPase"/>
</dbReference>
<comment type="caution">
    <text evidence="1">The sequence shown here is derived from an EMBL/GenBank/DDBJ whole genome shotgun (WGS) entry which is preliminary data.</text>
</comment>
<sequence>MPVIVVANPKGGAGKSTLSLVLGTALASQGASVTLIDCDPNRPIVDWKTGPSASKVRVIGDVTESTVISVIQEEAKTRQFVIVDLEGTASRLVSRAIARASLVLIPLQGSAVDARQASRAVGLIREEEELIERKIPFRLVFTRTSAAIQSRIDRKIVASLETASIPTLTTHLHERSAYKAMFVDKLTLDELDPAAVNGLEAARENAMKLALELVSVATSAKEAA</sequence>
<dbReference type="PANTHER" id="PTHR13696">
    <property type="entry name" value="P-LOOP CONTAINING NUCLEOSIDE TRIPHOSPHATE HYDROLASE"/>
    <property type="match status" value="1"/>
</dbReference>
<dbReference type="EMBL" id="VJMF01000045">
    <property type="protein sequence ID" value="TRL32755.1"/>
    <property type="molecule type" value="Genomic_DNA"/>
</dbReference>
<accession>A0A549ST19</accession>
<dbReference type="Gene3D" id="3.40.50.300">
    <property type="entry name" value="P-loop containing nucleotide triphosphate hydrolases"/>
    <property type="match status" value="1"/>
</dbReference>
<dbReference type="Pfam" id="PF07015">
    <property type="entry name" value="VirC1"/>
    <property type="match status" value="1"/>
</dbReference>
<dbReference type="Proteomes" id="UP000316781">
    <property type="component" value="Unassembled WGS sequence"/>
</dbReference>
<gene>
    <name evidence="1" type="ORF">FM996_11815</name>
</gene>
<reference evidence="1 2" key="1">
    <citation type="submission" date="2019-07" db="EMBL/GenBank/DDBJ databases">
        <title>Ln-dependent methylotrophs.</title>
        <authorList>
            <person name="Tani A."/>
        </authorList>
    </citation>
    <scope>NUCLEOTIDE SEQUENCE [LARGE SCALE GENOMIC DNA]</scope>
    <source>
        <strain evidence="1 2">SM89A</strain>
    </source>
</reference>
<organism evidence="1 2">
    <name type="scientific">Methylosinus sporium</name>
    <dbReference type="NCBI Taxonomy" id="428"/>
    <lineage>
        <taxon>Bacteria</taxon>
        <taxon>Pseudomonadati</taxon>
        <taxon>Pseudomonadota</taxon>
        <taxon>Alphaproteobacteria</taxon>
        <taxon>Hyphomicrobiales</taxon>
        <taxon>Methylocystaceae</taxon>
        <taxon>Methylosinus</taxon>
    </lineage>
</organism>
<dbReference type="SUPFAM" id="SSF52540">
    <property type="entry name" value="P-loop containing nucleoside triphosphate hydrolases"/>
    <property type="match status" value="1"/>
</dbReference>
<dbReference type="InterPro" id="IPR009744">
    <property type="entry name" value="VirC1"/>
</dbReference>
<dbReference type="CDD" id="cd02042">
    <property type="entry name" value="ParAB_family"/>
    <property type="match status" value="1"/>
</dbReference>
<dbReference type="RefSeq" id="WP_142863183.1">
    <property type="nucleotide sequence ID" value="NZ_VJMF01000045.1"/>
</dbReference>
<dbReference type="AlphaFoldDB" id="A0A549ST19"/>
<dbReference type="InterPro" id="IPR050678">
    <property type="entry name" value="DNA_Partitioning_ATPase"/>
</dbReference>
<proteinExistence type="predicted"/>
<dbReference type="PANTHER" id="PTHR13696:SF96">
    <property type="entry name" value="COBQ_COBB_MIND_PARA NUCLEOTIDE BINDING DOMAIN-CONTAINING PROTEIN"/>
    <property type="match status" value="1"/>
</dbReference>
<protein>
    <submittedName>
        <fullName evidence="1">ParA family protein</fullName>
    </submittedName>
</protein>